<dbReference type="InterPro" id="IPR001020">
    <property type="entry name" value="PTS_HPr_His_P_site"/>
</dbReference>
<evidence type="ECO:0000313" key="7">
    <source>
        <dbReference type="Proteomes" id="UP000231292"/>
    </source>
</evidence>
<dbReference type="GO" id="GO:0009401">
    <property type="term" value="P:phosphoenolpyruvate-dependent sugar phosphotransferase system"/>
    <property type="evidence" value="ECO:0007669"/>
    <property type="project" value="UniProtKB-KW"/>
</dbReference>
<gene>
    <name evidence="6" type="ORF">COX41_01995</name>
</gene>
<dbReference type="PROSITE" id="PS00369">
    <property type="entry name" value="PTS_HPR_HIS"/>
    <property type="match status" value="1"/>
</dbReference>
<dbReference type="Proteomes" id="UP000231292">
    <property type="component" value="Unassembled WGS sequence"/>
</dbReference>
<dbReference type="Pfam" id="PF00381">
    <property type="entry name" value="PTS-HPr"/>
    <property type="match status" value="1"/>
</dbReference>
<protein>
    <recommendedName>
        <fullName evidence="5">HPr domain-containing protein</fullName>
    </recommendedName>
</protein>
<dbReference type="NCBIfam" id="TIGR01003">
    <property type="entry name" value="PTS_HPr_family"/>
    <property type="match status" value="1"/>
</dbReference>
<evidence type="ECO:0000256" key="3">
    <source>
        <dbReference type="ARBA" id="ARBA00022490"/>
    </source>
</evidence>
<dbReference type="SUPFAM" id="SSF55594">
    <property type="entry name" value="HPr-like"/>
    <property type="match status" value="1"/>
</dbReference>
<evidence type="ECO:0000256" key="4">
    <source>
        <dbReference type="ARBA" id="ARBA00022683"/>
    </source>
</evidence>
<dbReference type="InterPro" id="IPR035895">
    <property type="entry name" value="HPr-like_sf"/>
</dbReference>
<dbReference type="Gene3D" id="3.30.1340.10">
    <property type="entry name" value="HPr-like"/>
    <property type="match status" value="1"/>
</dbReference>
<keyword evidence="3" id="KW-0963">Cytoplasm</keyword>
<name>A0A2G9YK60_9BACT</name>
<keyword evidence="4" id="KW-0598">Phosphotransferase system</keyword>
<dbReference type="AlphaFoldDB" id="A0A2G9YK60"/>
<comment type="similarity">
    <text evidence="2">Belongs to the HPr family.</text>
</comment>
<organism evidence="6 7">
    <name type="scientific">Candidatus Sherwoodlollariibacterium unditelluris</name>
    <dbReference type="NCBI Taxonomy" id="1974757"/>
    <lineage>
        <taxon>Bacteria</taxon>
        <taxon>Pseudomonadati</taxon>
        <taxon>Candidatus Omnitrophota</taxon>
        <taxon>Candidatus Sherwoodlollariibacterium</taxon>
    </lineage>
</organism>
<proteinExistence type="inferred from homology"/>
<dbReference type="CDD" id="cd00367">
    <property type="entry name" value="PTS-HPr_like"/>
    <property type="match status" value="1"/>
</dbReference>
<dbReference type="PRINTS" id="PR00107">
    <property type="entry name" value="PHOSPHOCPHPR"/>
</dbReference>
<dbReference type="InterPro" id="IPR050399">
    <property type="entry name" value="HPr"/>
</dbReference>
<dbReference type="PANTHER" id="PTHR33705:SF2">
    <property type="entry name" value="PHOSPHOCARRIER PROTEIN NPR"/>
    <property type="match status" value="1"/>
</dbReference>
<evidence type="ECO:0000256" key="1">
    <source>
        <dbReference type="ARBA" id="ARBA00004496"/>
    </source>
</evidence>
<evidence type="ECO:0000313" key="6">
    <source>
        <dbReference type="EMBL" id="PIP19619.1"/>
    </source>
</evidence>
<sequence>MPIIKKKMIVKNKQGLHARPAAVFVQIANKFDARITVSCGKEQVNGKSIMGILMLGAEKESSIVIETDGEDAQLAMAELEKIVTKEEGL</sequence>
<comment type="subcellular location">
    <subcellularLocation>
        <location evidence="1">Cytoplasm</location>
    </subcellularLocation>
</comment>
<dbReference type="EMBL" id="PCRK01000037">
    <property type="protein sequence ID" value="PIP19619.1"/>
    <property type="molecule type" value="Genomic_DNA"/>
</dbReference>
<dbReference type="PROSITE" id="PS51350">
    <property type="entry name" value="PTS_HPR_DOM"/>
    <property type="match status" value="1"/>
</dbReference>
<comment type="caution">
    <text evidence="6">The sequence shown here is derived from an EMBL/GenBank/DDBJ whole genome shotgun (WGS) entry which is preliminary data.</text>
</comment>
<dbReference type="InterPro" id="IPR000032">
    <property type="entry name" value="HPr-like"/>
</dbReference>
<reference evidence="6 7" key="1">
    <citation type="submission" date="2017-09" db="EMBL/GenBank/DDBJ databases">
        <title>Depth-based differentiation of microbial function through sediment-hosted aquifers and enrichment of novel symbionts in the deep terrestrial subsurface.</title>
        <authorList>
            <person name="Probst A.J."/>
            <person name="Ladd B."/>
            <person name="Jarett J.K."/>
            <person name="Geller-Mcgrath D.E."/>
            <person name="Sieber C.M."/>
            <person name="Emerson J.B."/>
            <person name="Anantharaman K."/>
            <person name="Thomas B.C."/>
            <person name="Malmstrom R."/>
            <person name="Stieglmeier M."/>
            <person name="Klingl A."/>
            <person name="Woyke T."/>
            <person name="Ryan C.M."/>
            <person name="Banfield J.F."/>
        </authorList>
    </citation>
    <scope>NUCLEOTIDE SEQUENCE [LARGE SCALE GENOMIC DNA]</scope>
    <source>
        <strain evidence="6">CG23_combo_of_CG06-09_8_20_14_all_41_10</strain>
    </source>
</reference>
<dbReference type="PANTHER" id="PTHR33705">
    <property type="entry name" value="PHOSPHOCARRIER PROTEIN HPR"/>
    <property type="match status" value="1"/>
</dbReference>
<accession>A0A2G9YK60</accession>
<evidence type="ECO:0000259" key="5">
    <source>
        <dbReference type="PROSITE" id="PS51350"/>
    </source>
</evidence>
<dbReference type="GO" id="GO:0005737">
    <property type="term" value="C:cytoplasm"/>
    <property type="evidence" value="ECO:0007669"/>
    <property type="project" value="UniProtKB-SubCell"/>
</dbReference>
<evidence type="ECO:0000256" key="2">
    <source>
        <dbReference type="ARBA" id="ARBA00010736"/>
    </source>
</evidence>
<feature type="domain" description="HPr" evidence="5">
    <location>
        <begin position="3"/>
        <end position="89"/>
    </location>
</feature>